<dbReference type="EnsemblPlants" id="QL08p004262:mrna">
    <property type="protein sequence ID" value="QL08p004262:mrna"/>
    <property type="gene ID" value="QL08p004262"/>
</dbReference>
<reference evidence="1" key="2">
    <citation type="submission" date="2021-01" db="UniProtKB">
        <authorList>
            <consortium name="EnsemblPlants"/>
        </authorList>
    </citation>
    <scope>IDENTIFICATION</scope>
</reference>
<sequence>MGLGHSHYLQALELSREIANLLNCTSWSGVGPGLMHAATKGALEVGKPVGGLKMNRLVYAAVRGSSSDRIAVGALPGGIGTLDKAFEILALIQLEWIGPELPVPPSFFDNHLFPYFNEL</sequence>
<dbReference type="EMBL" id="LRBV02000008">
    <property type="status" value="NOT_ANNOTATED_CDS"/>
    <property type="molecule type" value="Genomic_DNA"/>
</dbReference>
<evidence type="ECO:0000313" key="1">
    <source>
        <dbReference type="EnsemblPlants" id="QL08p058329:mrna"/>
    </source>
</evidence>
<proteinExistence type="predicted"/>
<dbReference type="SUPFAM" id="SSF102405">
    <property type="entry name" value="MCP/YpsA-like"/>
    <property type="match status" value="1"/>
</dbReference>
<dbReference type="Proteomes" id="UP000594261">
    <property type="component" value="Chromosome 8"/>
</dbReference>
<protein>
    <recommendedName>
        <fullName evidence="3">Cytokinin riboside 5'-monophosphate phosphoribohydrolase</fullName>
    </recommendedName>
</protein>
<accession>A0A7N2MEZ3</accession>
<dbReference type="Gene3D" id="3.40.50.450">
    <property type="match status" value="1"/>
</dbReference>
<dbReference type="InParanoid" id="A0A7N2MEZ3"/>
<dbReference type="Gramene" id="QL08p004262:mrna">
    <property type="protein sequence ID" value="QL08p004262:mrna"/>
    <property type="gene ID" value="QL08p004262"/>
</dbReference>
<dbReference type="Gramene" id="QL08p058329:mrna">
    <property type="protein sequence ID" value="QL08p058329:mrna"/>
    <property type="gene ID" value="QL08p058329"/>
</dbReference>
<evidence type="ECO:0008006" key="3">
    <source>
        <dbReference type="Google" id="ProtNLM"/>
    </source>
</evidence>
<name>A0A7N2MEZ3_QUELO</name>
<dbReference type="EnsemblPlants" id="QL08p058329:mrna">
    <property type="protein sequence ID" value="QL08p058329:mrna"/>
    <property type="gene ID" value="QL08p058329"/>
</dbReference>
<keyword evidence="2" id="KW-1185">Reference proteome</keyword>
<evidence type="ECO:0000313" key="2">
    <source>
        <dbReference type="Proteomes" id="UP000594261"/>
    </source>
</evidence>
<dbReference type="AlphaFoldDB" id="A0A7N2MEZ3"/>
<reference evidence="1 2" key="1">
    <citation type="journal article" date="2016" name="G3 (Bethesda)">
        <title>First Draft Assembly and Annotation of the Genome of a California Endemic Oak Quercus lobata Nee (Fagaceae).</title>
        <authorList>
            <person name="Sork V.L."/>
            <person name="Fitz-Gibbon S.T."/>
            <person name="Puiu D."/>
            <person name="Crepeau M."/>
            <person name="Gugger P.F."/>
            <person name="Sherman R."/>
            <person name="Stevens K."/>
            <person name="Langley C.H."/>
            <person name="Pellegrini M."/>
            <person name="Salzberg S.L."/>
        </authorList>
    </citation>
    <scope>NUCLEOTIDE SEQUENCE [LARGE SCALE GENOMIC DNA]</scope>
    <source>
        <strain evidence="2">cv. SW786</strain>
    </source>
</reference>
<organism evidence="1 2">
    <name type="scientific">Quercus lobata</name>
    <name type="common">Valley oak</name>
    <dbReference type="NCBI Taxonomy" id="97700"/>
    <lineage>
        <taxon>Eukaryota</taxon>
        <taxon>Viridiplantae</taxon>
        <taxon>Streptophyta</taxon>
        <taxon>Embryophyta</taxon>
        <taxon>Tracheophyta</taxon>
        <taxon>Spermatophyta</taxon>
        <taxon>Magnoliopsida</taxon>
        <taxon>eudicotyledons</taxon>
        <taxon>Gunneridae</taxon>
        <taxon>Pentapetalae</taxon>
        <taxon>rosids</taxon>
        <taxon>fabids</taxon>
        <taxon>Fagales</taxon>
        <taxon>Fagaceae</taxon>
        <taxon>Quercus</taxon>
    </lineage>
</organism>